<accession>A0AAV7QS14</accession>
<feature type="region of interest" description="Disordered" evidence="1">
    <location>
        <begin position="72"/>
        <end position="98"/>
    </location>
</feature>
<evidence type="ECO:0000256" key="1">
    <source>
        <dbReference type="SAM" id="MobiDB-lite"/>
    </source>
</evidence>
<feature type="region of interest" description="Disordered" evidence="1">
    <location>
        <begin position="132"/>
        <end position="160"/>
    </location>
</feature>
<proteinExistence type="predicted"/>
<feature type="compositionally biased region" description="Polar residues" evidence="1">
    <location>
        <begin position="73"/>
        <end position="83"/>
    </location>
</feature>
<gene>
    <name evidence="2" type="ORF">NDU88_008534</name>
</gene>
<organism evidence="2 3">
    <name type="scientific">Pleurodeles waltl</name>
    <name type="common">Iberian ribbed newt</name>
    <dbReference type="NCBI Taxonomy" id="8319"/>
    <lineage>
        <taxon>Eukaryota</taxon>
        <taxon>Metazoa</taxon>
        <taxon>Chordata</taxon>
        <taxon>Craniata</taxon>
        <taxon>Vertebrata</taxon>
        <taxon>Euteleostomi</taxon>
        <taxon>Amphibia</taxon>
        <taxon>Batrachia</taxon>
        <taxon>Caudata</taxon>
        <taxon>Salamandroidea</taxon>
        <taxon>Salamandridae</taxon>
        <taxon>Pleurodelinae</taxon>
        <taxon>Pleurodeles</taxon>
    </lineage>
</organism>
<dbReference type="EMBL" id="JANPWB010000010">
    <property type="protein sequence ID" value="KAJ1142207.1"/>
    <property type="molecule type" value="Genomic_DNA"/>
</dbReference>
<dbReference type="Proteomes" id="UP001066276">
    <property type="component" value="Chromosome 6"/>
</dbReference>
<evidence type="ECO:0000313" key="2">
    <source>
        <dbReference type="EMBL" id="KAJ1142207.1"/>
    </source>
</evidence>
<protein>
    <submittedName>
        <fullName evidence="2">Uncharacterized protein</fullName>
    </submittedName>
</protein>
<comment type="caution">
    <text evidence="2">The sequence shown here is derived from an EMBL/GenBank/DDBJ whole genome shotgun (WGS) entry which is preliminary data.</text>
</comment>
<dbReference type="AlphaFoldDB" id="A0AAV7QS14"/>
<keyword evidence="3" id="KW-1185">Reference proteome</keyword>
<reference evidence="2" key="1">
    <citation type="journal article" date="2022" name="bioRxiv">
        <title>Sequencing and chromosome-scale assembly of the giantPleurodeles waltlgenome.</title>
        <authorList>
            <person name="Brown T."/>
            <person name="Elewa A."/>
            <person name="Iarovenko S."/>
            <person name="Subramanian E."/>
            <person name="Araus A.J."/>
            <person name="Petzold A."/>
            <person name="Susuki M."/>
            <person name="Suzuki K.-i.T."/>
            <person name="Hayashi T."/>
            <person name="Toyoda A."/>
            <person name="Oliveira C."/>
            <person name="Osipova E."/>
            <person name="Leigh N.D."/>
            <person name="Simon A."/>
            <person name="Yun M.H."/>
        </authorList>
    </citation>
    <scope>NUCLEOTIDE SEQUENCE</scope>
    <source>
        <strain evidence="2">20211129_DDA</strain>
        <tissue evidence="2">Liver</tissue>
    </source>
</reference>
<name>A0AAV7QS14_PLEWA</name>
<sequence length="237" mass="24321">MCLPPPFCSFLSVPHLPSRGHLLCSKQGVTAPSPPPHWTAVCPAEPGHNQFTATACLPAHSPARALSLPAATSPATLRPTSSAWPRGNQDEERGGRAFPSPGPVVCLQACTLAQSATRVGILRVAHGPPSLVGHANHARSDWGSRSAGGGRRSSPNSLAGYRSLRGSGLVTAEAVSPRTPGLRIPAAARVGAPVPTEGDSQISGHGRLLAGLGWASEELPRSASCQPSCLATPPKSF</sequence>
<evidence type="ECO:0000313" key="3">
    <source>
        <dbReference type="Proteomes" id="UP001066276"/>
    </source>
</evidence>